<keyword evidence="2" id="KW-1185">Reference proteome</keyword>
<dbReference type="Proteomes" id="UP001189429">
    <property type="component" value="Unassembled WGS sequence"/>
</dbReference>
<dbReference type="EMBL" id="CAUYUJ010017290">
    <property type="protein sequence ID" value="CAK0873526.1"/>
    <property type="molecule type" value="Genomic_DNA"/>
</dbReference>
<organism evidence="1 2">
    <name type="scientific">Prorocentrum cordatum</name>
    <dbReference type="NCBI Taxonomy" id="2364126"/>
    <lineage>
        <taxon>Eukaryota</taxon>
        <taxon>Sar</taxon>
        <taxon>Alveolata</taxon>
        <taxon>Dinophyceae</taxon>
        <taxon>Prorocentrales</taxon>
        <taxon>Prorocentraceae</taxon>
        <taxon>Prorocentrum</taxon>
    </lineage>
</organism>
<evidence type="ECO:0000313" key="1">
    <source>
        <dbReference type="EMBL" id="CAK0873526.1"/>
    </source>
</evidence>
<gene>
    <name evidence="1" type="ORF">PCOR1329_LOCUS58726</name>
</gene>
<comment type="caution">
    <text evidence="1">The sequence shown here is derived from an EMBL/GenBank/DDBJ whole genome shotgun (WGS) entry which is preliminary data.</text>
</comment>
<reference evidence="1" key="1">
    <citation type="submission" date="2023-10" db="EMBL/GenBank/DDBJ databases">
        <authorList>
            <person name="Chen Y."/>
            <person name="Shah S."/>
            <person name="Dougan E. K."/>
            <person name="Thang M."/>
            <person name="Chan C."/>
        </authorList>
    </citation>
    <scope>NUCLEOTIDE SEQUENCE [LARGE SCALE GENOMIC DNA]</scope>
</reference>
<name>A0ABN9VJR9_9DINO</name>
<proteinExistence type="predicted"/>
<protein>
    <submittedName>
        <fullName evidence="1">Uncharacterized protein</fullName>
    </submittedName>
</protein>
<feature type="non-terminal residue" evidence="1">
    <location>
        <position position="1"/>
    </location>
</feature>
<sequence>SRDTTAQCTSQAVELGAPRDVLKADAVEDRSQDTFGTVQFGDRPCLRAVLFVSDGILGGTRPAEVVAGRSAGGAAPCAAPARAAVPRELPQAGVSSWAQQSALCSAAGCPGGPRWMGRLGRHQSRYIGS</sequence>
<accession>A0ABN9VJR9</accession>
<evidence type="ECO:0000313" key="2">
    <source>
        <dbReference type="Proteomes" id="UP001189429"/>
    </source>
</evidence>